<keyword evidence="4 7" id="KW-1133">Transmembrane helix</keyword>
<feature type="transmembrane region" description="Helical" evidence="7">
    <location>
        <begin position="74"/>
        <end position="97"/>
    </location>
</feature>
<dbReference type="Proteomes" id="UP000014975">
    <property type="component" value="Unassembled WGS sequence"/>
</dbReference>
<reference evidence="8 9" key="1">
    <citation type="journal article" date="2013" name="Genome Announc.">
        <title>Draft genome sequences for three mercury-methylating, sulfate-reducing bacteria.</title>
        <authorList>
            <person name="Brown S.D."/>
            <person name="Hurt R.A.Jr."/>
            <person name="Gilmour C.C."/>
            <person name="Elias D.A."/>
        </authorList>
    </citation>
    <scope>NUCLEOTIDE SEQUENCE [LARGE SCALE GENOMIC DNA]</scope>
    <source>
        <strain evidence="8 9">DSM 16529</strain>
    </source>
</reference>
<dbReference type="PATRIC" id="fig|1121439.3.peg.2351"/>
<feature type="transmembrane region" description="Helical" evidence="7">
    <location>
        <begin position="224"/>
        <end position="253"/>
    </location>
</feature>
<dbReference type="STRING" id="1121439.dsat_0980"/>
<feature type="transmembrane region" description="Helical" evidence="7">
    <location>
        <begin position="43"/>
        <end position="62"/>
    </location>
</feature>
<dbReference type="GO" id="GO:0016020">
    <property type="term" value="C:membrane"/>
    <property type="evidence" value="ECO:0007669"/>
    <property type="project" value="UniProtKB-SubCell"/>
</dbReference>
<keyword evidence="9" id="KW-1185">Reference proteome</keyword>
<dbReference type="Pfam" id="PF01594">
    <property type="entry name" value="AI-2E_transport"/>
    <property type="match status" value="1"/>
</dbReference>
<protein>
    <recommendedName>
        <fullName evidence="10">AI-2E family transporter</fullName>
    </recommendedName>
</protein>
<comment type="similarity">
    <text evidence="2">Belongs to the autoinducer-2 exporter (AI-2E) (TC 2.A.86) family.</text>
</comment>
<evidence type="ECO:0000256" key="7">
    <source>
        <dbReference type="SAM" id="Phobius"/>
    </source>
</evidence>
<dbReference type="PANTHER" id="PTHR21716:SF4">
    <property type="entry name" value="TRANSMEMBRANE PROTEIN 245"/>
    <property type="match status" value="1"/>
</dbReference>
<evidence type="ECO:0000313" key="8">
    <source>
        <dbReference type="EMBL" id="EPR31391.1"/>
    </source>
</evidence>
<evidence type="ECO:0000256" key="2">
    <source>
        <dbReference type="ARBA" id="ARBA00009773"/>
    </source>
</evidence>
<keyword evidence="5 7" id="KW-0472">Membrane</keyword>
<organism evidence="8 9">
    <name type="scientific">Alkalidesulfovibrio alkalitolerans DSM 16529</name>
    <dbReference type="NCBI Taxonomy" id="1121439"/>
    <lineage>
        <taxon>Bacteria</taxon>
        <taxon>Pseudomonadati</taxon>
        <taxon>Thermodesulfobacteriota</taxon>
        <taxon>Desulfovibrionia</taxon>
        <taxon>Desulfovibrionales</taxon>
        <taxon>Desulfovibrionaceae</taxon>
        <taxon>Alkalidesulfovibrio</taxon>
    </lineage>
</organism>
<dbReference type="PANTHER" id="PTHR21716">
    <property type="entry name" value="TRANSMEMBRANE PROTEIN"/>
    <property type="match status" value="1"/>
</dbReference>
<feature type="transmembrane region" description="Helical" evidence="7">
    <location>
        <begin position="289"/>
        <end position="310"/>
    </location>
</feature>
<keyword evidence="3 7" id="KW-0812">Transmembrane</keyword>
<comment type="subcellular location">
    <subcellularLocation>
        <location evidence="1">Membrane</location>
        <topology evidence="1">Multi-pass membrane protein</topology>
    </subcellularLocation>
</comment>
<feature type="transmembrane region" description="Helical" evidence="7">
    <location>
        <begin position="167"/>
        <end position="189"/>
    </location>
</feature>
<evidence type="ECO:0000256" key="5">
    <source>
        <dbReference type="ARBA" id="ARBA00023136"/>
    </source>
</evidence>
<evidence type="ECO:0000256" key="3">
    <source>
        <dbReference type="ARBA" id="ARBA00022692"/>
    </source>
</evidence>
<name>S7T474_9BACT</name>
<comment type="caution">
    <text evidence="8">The sequence shown here is derived from an EMBL/GenBank/DDBJ whole genome shotgun (WGS) entry which is preliminary data.</text>
</comment>
<dbReference type="InterPro" id="IPR002549">
    <property type="entry name" value="AI-2E-like"/>
</dbReference>
<accession>S7T474</accession>
<dbReference type="AlphaFoldDB" id="S7T474"/>
<dbReference type="eggNOG" id="COG0628">
    <property type="taxonomic scope" value="Bacteria"/>
</dbReference>
<dbReference type="EMBL" id="ATHI01000029">
    <property type="protein sequence ID" value="EPR31391.1"/>
    <property type="molecule type" value="Genomic_DNA"/>
</dbReference>
<feature type="transmembrane region" description="Helical" evidence="7">
    <location>
        <begin position="16"/>
        <end position="37"/>
    </location>
</feature>
<gene>
    <name evidence="8" type="ORF">dsat_0980</name>
</gene>
<feature type="transmembrane region" description="Helical" evidence="7">
    <location>
        <begin position="259"/>
        <end position="282"/>
    </location>
</feature>
<evidence type="ECO:0000313" key="9">
    <source>
        <dbReference type="Proteomes" id="UP000014975"/>
    </source>
</evidence>
<sequence length="412" mass="44986">MKRLRDIFGRKSDADAFFSWFPILLLLFGLWLLYGIFAPFLDAIIFAAVLAALFSPLFAWTVERVGGRRNLSALLILLLAVVCILIPAMLFLGGLVAQGREALAQINVWLRSNDLELLLKDGSVARWLAWVQEHVPGLDLSHMDIPSRLLGFTQTVGQKILTMSTQILGNAVLFIIHFALMLFFLFYFLKDGKEWLERLKYLLPMRLEQADAVADRLRKVCKAVLVGGLLVATLQGIVGGVGLAMVGLPGLFWGTMMGFASLIPLVGTGLIWVPACLWLLILGKWQASLFLAAWCGIIVVQIDTFLRPYFMKGSSQVPVLFIFLSVIGGVNAFGPAGILYGPLVLAFATTMIKIYDQQYAHVLSVRERPQNGGGVVEAPLVSPATDAEEAPTEAKEPSAPSARAPDGPSSNS</sequence>
<dbReference type="RefSeq" id="WP_020887677.1">
    <property type="nucleotide sequence ID" value="NZ_ATHI01000029.1"/>
</dbReference>
<evidence type="ECO:0000256" key="4">
    <source>
        <dbReference type="ARBA" id="ARBA00022989"/>
    </source>
</evidence>
<feature type="transmembrane region" description="Helical" evidence="7">
    <location>
        <begin position="322"/>
        <end position="348"/>
    </location>
</feature>
<proteinExistence type="inferred from homology"/>
<evidence type="ECO:0008006" key="10">
    <source>
        <dbReference type="Google" id="ProtNLM"/>
    </source>
</evidence>
<dbReference type="OrthoDB" id="9773730at2"/>
<evidence type="ECO:0000256" key="1">
    <source>
        <dbReference type="ARBA" id="ARBA00004141"/>
    </source>
</evidence>
<feature type="region of interest" description="Disordered" evidence="6">
    <location>
        <begin position="371"/>
        <end position="412"/>
    </location>
</feature>
<evidence type="ECO:0000256" key="6">
    <source>
        <dbReference type="SAM" id="MobiDB-lite"/>
    </source>
</evidence>